<comment type="caution">
    <text evidence="6">The sequence shown here is derived from an EMBL/GenBank/DDBJ whole genome shotgun (WGS) entry which is preliminary data.</text>
</comment>
<dbReference type="PANTHER" id="PTHR42852:SF6">
    <property type="entry name" value="THIOL:DISULFIDE INTERCHANGE PROTEIN DSBE"/>
    <property type="match status" value="1"/>
</dbReference>
<evidence type="ECO:0000256" key="3">
    <source>
        <dbReference type="ARBA" id="ARBA00023157"/>
    </source>
</evidence>
<protein>
    <submittedName>
        <fullName evidence="6">Thioredoxin</fullName>
    </submittedName>
</protein>
<dbReference type="Pfam" id="PF08534">
    <property type="entry name" value="Redoxin"/>
    <property type="match status" value="1"/>
</dbReference>
<gene>
    <name evidence="6" type="ORF">GCM10007875_12060</name>
</gene>
<keyword evidence="7" id="KW-1185">Reference proteome</keyword>
<evidence type="ECO:0000313" key="7">
    <source>
        <dbReference type="Proteomes" id="UP001156664"/>
    </source>
</evidence>
<dbReference type="InterPro" id="IPR013740">
    <property type="entry name" value="Redoxin"/>
</dbReference>
<organism evidence="6 7">
    <name type="scientific">Limnobacter litoralis</name>
    <dbReference type="NCBI Taxonomy" id="481366"/>
    <lineage>
        <taxon>Bacteria</taxon>
        <taxon>Pseudomonadati</taxon>
        <taxon>Pseudomonadota</taxon>
        <taxon>Betaproteobacteria</taxon>
        <taxon>Burkholderiales</taxon>
        <taxon>Burkholderiaceae</taxon>
        <taxon>Limnobacter</taxon>
    </lineage>
</organism>
<keyword evidence="4" id="KW-0676">Redox-active center</keyword>
<sequence>MKKTALTIGLAVLALVVGVFVGTLPKHPTEGYPLTGHTFNTFKGGSLDLAALRGKKVVLNFWATWCPPCVEEMPELSALYPALKAQQVELIGIAVDNTANVNTFLEKTPVSYPVALAGFGGSELAEKLGNSQGGLPFTVVLDEDGNVLMKKAGRIQMSEIKAALGQ</sequence>
<dbReference type="EMBL" id="BSOJ01000012">
    <property type="protein sequence ID" value="GLR26118.1"/>
    <property type="molecule type" value="Genomic_DNA"/>
</dbReference>
<evidence type="ECO:0000256" key="4">
    <source>
        <dbReference type="ARBA" id="ARBA00023284"/>
    </source>
</evidence>
<reference evidence="7" key="1">
    <citation type="journal article" date="2019" name="Int. J. Syst. Evol. Microbiol.">
        <title>The Global Catalogue of Microorganisms (GCM) 10K type strain sequencing project: providing services to taxonomists for standard genome sequencing and annotation.</title>
        <authorList>
            <consortium name="The Broad Institute Genomics Platform"/>
            <consortium name="The Broad Institute Genome Sequencing Center for Infectious Disease"/>
            <person name="Wu L."/>
            <person name="Ma J."/>
        </authorList>
    </citation>
    <scope>NUCLEOTIDE SEQUENCE [LARGE SCALE GENOMIC DNA]</scope>
    <source>
        <strain evidence="7">NBRC 105857</strain>
    </source>
</reference>
<comment type="subcellular location">
    <subcellularLocation>
        <location evidence="1">Cell envelope</location>
    </subcellularLocation>
</comment>
<feature type="domain" description="Thioredoxin" evidence="5">
    <location>
        <begin position="28"/>
        <end position="166"/>
    </location>
</feature>
<evidence type="ECO:0000313" key="6">
    <source>
        <dbReference type="EMBL" id="GLR26118.1"/>
    </source>
</evidence>
<dbReference type="InterPro" id="IPR017937">
    <property type="entry name" value="Thioredoxin_CS"/>
</dbReference>
<dbReference type="Proteomes" id="UP001156664">
    <property type="component" value="Unassembled WGS sequence"/>
</dbReference>
<dbReference type="Gene3D" id="3.40.30.10">
    <property type="entry name" value="Glutaredoxin"/>
    <property type="match status" value="1"/>
</dbReference>
<dbReference type="CDD" id="cd02966">
    <property type="entry name" value="TlpA_like_family"/>
    <property type="match status" value="1"/>
</dbReference>
<proteinExistence type="predicted"/>
<keyword evidence="2" id="KW-0201">Cytochrome c-type biogenesis</keyword>
<dbReference type="InterPro" id="IPR013766">
    <property type="entry name" value="Thioredoxin_domain"/>
</dbReference>
<dbReference type="InterPro" id="IPR036249">
    <property type="entry name" value="Thioredoxin-like_sf"/>
</dbReference>
<dbReference type="InterPro" id="IPR050553">
    <property type="entry name" value="Thioredoxin_ResA/DsbE_sf"/>
</dbReference>
<name>A0ABQ5YNG9_9BURK</name>
<dbReference type="PANTHER" id="PTHR42852">
    <property type="entry name" value="THIOL:DISULFIDE INTERCHANGE PROTEIN DSBE"/>
    <property type="match status" value="1"/>
</dbReference>
<keyword evidence="3" id="KW-1015">Disulfide bond</keyword>
<dbReference type="PROSITE" id="PS51352">
    <property type="entry name" value="THIOREDOXIN_2"/>
    <property type="match status" value="1"/>
</dbReference>
<evidence type="ECO:0000256" key="2">
    <source>
        <dbReference type="ARBA" id="ARBA00022748"/>
    </source>
</evidence>
<evidence type="ECO:0000259" key="5">
    <source>
        <dbReference type="PROSITE" id="PS51352"/>
    </source>
</evidence>
<dbReference type="PROSITE" id="PS00194">
    <property type="entry name" value="THIOREDOXIN_1"/>
    <property type="match status" value="1"/>
</dbReference>
<accession>A0ABQ5YNG9</accession>
<dbReference type="RefSeq" id="WP_284280596.1">
    <property type="nucleotide sequence ID" value="NZ_BSOJ01000012.1"/>
</dbReference>
<evidence type="ECO:0000256" key="1">
    <source>
        <dbReference type="ARBA" id="ARBA00004196"/>
    </source>
</evidence>
<dbReference type="SUPFAM" id="SSF52833">
    <property type="entry name" value="Thioredoxin-like"/>
    <property type="match status" value="1"/>
</dbReference>